<evidence type="ECO:0000313" key="2">
    <source>
        <dbReference type="Proteomes" id="UP000215788"/>
    </source>
</evidence>
<protein>
    <submittedName>
        <fullName evidence="1">Uncharacterized protein</fullName>
    </submittedName>
</protein>
<name>A0A266N486_9PSED</name>
<comment type="caution">
    <text evidence="1">The sequence shown here is derived from an EMBL/GenBank/DDBJ whole genome shotgun (WGS) entry which is preliminary data.</text>
</comment>
<dbReference type="Proteomes" id="UP000215788">
    <property type="component" value="Unassembled WGS sequence"/>
</dbReference>
<dbReference type="AlphaFoldDB" id="A0A266N486"/>
<dbReference type="EMBL" id="NQKI01000070">
    <property type="protein sequence ID" value="OZY57299.1"/>
    <property type="molecule type" value="Genomic_DNA"/>
</dbReference>
<sequence>MQCRIDKRVIELLNEDGVSITWEQFRAAYERRRNERNTDPLKPVRHAKQEAEDLAFEAFLDRSASPKR</sequence>
<gene>
    <name evidence="1" type="ORF">CJF39_22275</name>
</gene>
<proteinExistence type="predicted"/>
<reference evidence="1 2" key="1">
    <citation type="submission" date="2017-08" db="EMBL/GenBank/DDBJ databases">
        <title>Genomic and metabolic characterisation of spoilage-associated Pseudomonas species.</title>
        <authorList>
            <person name="Stanborough T."/>
            <person name="Fegan N."/>
            <person name="Powell S.M."/>
            <person name="Singh T."/>
            <person name="Tamplin M.L."/>
            <person name="Chandry P.S."/>
        </authorList>
    </citation>
    <scope>NUCLEOTIDE SEQUENCE [LARGE SCALE GENOMIC DNA]</scope>
    <source>
        <strain evidence="1 2">L1802</strain>
    </source>
</reference>
<organism evidence="1 2">
    <name type="scientific">Pseudomonas lundensis</name>
    <dbReference type="NCBI Taxonomy" id="86185"/>
    <lineage>
        <taxon>Bacteria</taxon>
        <taxon>Pseudomonadati</taxon>
        <taxon>Pseudomonadota</taxon>
        <taxon>Gammaproteobacteria</taxon>
        <taxon>Pseudomonadales</taxon>
        <taxon>Pseudomonadaceae</taxon>
        <taxon>Pseudomonas</taxon>
    </lineage>
</organism>
<accession>A0A266N486</accession>
<evidence type="ECO:0000313" key="1">
    <source>
        <dbReference type="EMBL" id="OZY57299.1"/>
    </source>
</evidence>